<feature type="domain" description="GST N-terminal" evidence="6">
    <location>
        <begin position="2"/>
        <end position="83"/>
    </location>
</feature>
<dbReference type="PANTHER" id="PTHR44051">
    <property type="entry name" value="GLUTATHIONE S-TRANSFERASE-RELATED"/>
    <property type="match status" value="1"/>
</dbReference>
<evidence type="ECO:0000256" key="1">
    <source>
        <dbReference type="ARBA" id="ARBA00007409"/>
    </source>
</evidence>
<accession>A0A7C8I7X8</accession>
<dbReference type="OrthoDB" id="422574at2759"/>
<evidence type="ECO:0000256" key="5">
    <source>
        <dbReference type="RuleBase" id="RU003494"/>
    </source>
</evidence>
<protein>
    <recommendedName>
        <fullName evidence="2">glutathione transferase</fullName>
        <ecNumber evidence="2">2.5.1.18</ecNumber>
    </recommendedName>
</protein>
<evidence type="ECO:0000256" key="3">
    <source>
        <dbReference type="ARBA" id="ARBA00022679"/>
    </source>
</evidence>
<dbReference type="InterPro" id="IPR040079">
    <property type="entry name" value="Glutathione_S-Trfase"/>
</dbReference>
<dbReference type="EMBL" id="JAADJZ010000016">
    <property type="protein sequence ID" value="KAF2869573.1"/>
    <property type="molecule type" value="Genomic_DNA"/>
</dbReference>
<evidence type="ECO:0000256" key="4">
    <source>
        <dbReference type="ARBA" id="ARBA00047960"/>
    </source>
</evidence>
<evidence type="ECO:0000259" key="6">
    <source>
        <dbReference type="PROSITE" id="PS50404"/>
    </source>
</evidence>
<dbReference type="SFLD" id="SFLDS00019">
    <property type="entry name" value="Glutathione_Transferase_(cytos"/>
    <property type="match status" value="1"/>
</dbReference>
<keyword evidence="3 8" id="KW-0808">Transferase</keyword>
<keyword evidence="9" id="KW-1185">Reference proteome</keyword>
<dbReference type="InterPro" id="IPR036282">
    <property type="entry name" value="Glutathione-S-Trfase_C_sf"/>
</dbReference>
<organism evidence="8 9">
    <name type="scientific">Massariosphaeria phaeospora</name>
    <dbReference type="NCBI Taxonomy" id="100035"/>
    <lineage>
        <taxon>Eukaryota</taxon>
        <taxon>Fungi</taxon>
        <taxon>Dikarya</taxon>
        <taxon>Ascomycota</taxon>
        <taxon>Pezizomycotina</taxon>
        <taxon>Dothideomycetes</taxon>
        <taxon>Pleosporomycetidae</taxon>
        <taxon>Pleosporales</taxon>
        <taxon>Pleosporales incertae sedis</taxon>
        <taxon>Massariosphaeria</taxon>
    </lineage>
</organism>
<dbReference type="InterPro" id="IPR004046">
    <property type="entry name" value="GST_C"/>
</dbReference>
<dbReference type="PROSITE" id="PS50405">
    <property type="entry name" value="GST_CTER"/>
    <property type="match status" value="1"/>
</dbReference>
<name>A0A7C8I7X8_9PLEO</name>
<evidence type="ECO:0000259" key="7">
    <source>
        <dbReference type="PROSITE" id="PS50405"/>
    </source>
</evidence>
<sequence length="248" mass="27895">MLPIKVHVIPAGPNPWKPVLILEELGVPYEINSFSFEVVKQKPFIDINPNGRAPAIEDPNTGITLWETGAILLYLIEQYDTKHVLSYASLNEKHLCNQWLAFQISGQGPYFGQAGWFSALYPEKLPSAIARYNNEVQRILGVLDGALAGKQWLVGDKITFADLAFTVWNDRIDMLILCAPDKKFEGFPNVAAWRARMTSRPVWKTIMETRGWLMDEQGLQSNGMPKGINSFEEYEALIKAQAEKAGKV</sequence>
<reference evidence="8 9" key="1">
    <citation type="submission" date="2020-01" db="EMBL/GenBank/DDBJ databases">
        <authorList>
            <consortium name="DOE Joint Genome Institute"/>
            <person name="Haridas S."/>
            <person name="Albert R."/>
            <person name="Binder M."/>
            <person name="Bloem J."/>
            <person name="Labutti K."/>
            <person name="Salamov A."/>
            <person name="Andreopoulos B."/>
            <person name="Baker S.E."/>
            <person name="Barry K."/>
            <person name="Bills G."/>
            <person name="Bluhm B.H."/>
            <person name="Cannon C."/>
            <person name="Castanera R."/>
            <person name="Culley D.E."/>
            <person name="Daum C."/>
            <person name="Ezra D."/>
            <person name="Gonzalez J.B."/>
            <person name="Henrissat B."/>
            <person name="Kuo A."/>
            <person name="Liang C."/>
            <person name="Lipzen A."/>
            <person name="Lutzoni F."/>
            <person name="Magnuson J."/>
            <person name="Mondo S."/>
            <person name="Nolan M."/>
            <person name="Ohm R."/>
            <person name="Pangilinan J."/>
            <person name="Park H.-J.H."/>
            <person name="Ramirez L."/>
            <person name="Alfaro M."/>
            <person name="Sun H."/>
            <person name="Tritt A."/>
            <person name="Yoshinaga Y."/>
            <person name="Zwiers L.-H.L."/>
            <person name="Turgeon B.G."/>
            <person name="Goodwin S.B."/>
            <person name="Spatafora J.W."/>
            <person name="Crous P.W."/>
            <person name="Grigoriev I.V."/>
        </authorList>
    </citation>
    <scope>NUCLEOTIDE SEQUENCE [LARGE SCALE GENOMIC DNA]</scope>
    <source>
        <strain evidence="8 9">CBS 611.86</strain>
    </source>
</reference>
<dbReference type="Pfam" id="PF00043">
    <property type="entry name" value="GST_C"/>
    <property type="match status" value="1"/>
</dbReference>
<dbReference type="Pfam" id="PF02798">
    <property type="entry name" value="GST_N"/>
    <property type="match status" value="1"/>
</dbReference>
<dbReference type="AlphaFoldDB" id="A0A7C8I7X8"/>
<comment type="catalytic activity">
    <reaction evidence="4">
        <text>RX + glutathione = an S-substituted glutathione + a halide anion + H(+)</text>
        <dbReference type="Rhea" id="RHEA:16437"/>
        <dbReference type="ChEBI" id="CHEBI:15378"/>
        <dbReference type="ChEBI" id="CHEBI:16042"/>
        <dbReference type="ChEBI" id="CHEBI:17792"/>
        <dbReference type="ChEBI" id="CHEBI:57925"/>
        <dbReference type="ChEBI" id="CHEBI:90779"/>
        <dbReference type="EC" id="2.5.1.18"/>
    </reaction>
</comment>
<evidence type="ECO:0000313" key="8">
    <source>
        <dbReference type="EMBL" id="KAF2869573.1"/>
    </source>
</evidence>
<dbReference type="GO" id="GO:0004364">
    <property type="term" value="F:glutathione transferase activity"/>
    <property type="evidence" value="ECO:0007669"/>
    <property type="project" value="UniProtKB-EC"/>
</dbReference>
<dbReference type="InterPro" id="IPR036249">
    <property type="entry name" value="Thioredoxin-like_sf"/>
</dbReference>
<dbReference type="EC" id="2.5.1.18" evidence="2"/>
<dbReference type="CDD" id="cd03048">
    <property type="entry name" value="GST_N_Ure2p_like"/>
    <property type="match status" value="1"/>
</dbReference>
<feature type="domain" description="GST C-terminal" evidence="7">
    <location>
        <begin position="89"/>
        <end position="221"/>
    </location>
</feature>
<comment type="caution">
    <text evidence="8">The sequence shown here is derived from an EMBL/GenBank/DDBJ whole genome shotgun (WGS) entry which is preliminary data.</text>
</comment>
<dbReference type="SUPFAM" id="SSF47616">
    <property type="entry name" value="GST C-terminal domain-like"/>
    <property type="match status" value="1"/>
</dbReference>
<gene>
    <name evidence="8" type="ORF">BDV95DRAFT_524762</name>
</gene>
<dbReference type="PROSITE" id="PS50404">
    <property type="entry name" value="GST_NTER"/>
    <property type="match status" value="1"/>
</dbReference>
<dbReference type="SFLD" id="SFLDG00358">
    <property type="entry name" value="Main_(cytGST)"/>
    <property type="match status" value="1"/>
</dbReference>
<comment type="similarity">
    <text evidence="1 5">Belongs to the GST superfamily.</text>
</comment>
<evidence type="ECO:0000313" key="9">
    <source>
        <dbReference type="Proteomes" id="UP000481861"/>
    </source>
</evidence>
<dbReference type="Gene3D" id="1.20.1050.130">
    <property type="match status" value="1"/>
</dbReference>
<proteinExistence type="inferred from homology"/>
<dbReference type="InterPro" id="IPR004045">
    <property type="entry name" value="Glutathione_S-Trfase_N"/>
</dbReference>
<dbReference type="InterPro" id="IPR010987">
    <property type="entry name" value="Glutathione-S-Trfase_C-like"/>
</dbReference>
<dbReference type="SFLD" id="SFLDG01151">
    <property type="entry name" value="Main.2:_Nu-like"/>
    <property type="match status" value="1"/>
</dbReference>
<dbReference type="Proteomes" id="UP000481861">
    <property type="component" value="Unassembled WGS sequence"/>
</dbReference>
<dbReference type="PANTHER" id="PTHR44051:SF20">
    <property type="entry name" value="GLUTATHIONE TRANSFERASE 1 (EUROFUNG)"/>
    <property type="match status" value="1"/>
</dbReference>
<dbReference type="SUPFAM" id="SSF52833">
    <property type="entry name" value="Thioredoxin-like"/>
    <property type="match status" value="1"/>
</dbReference>
<evidence type="ECO:0000256" key="2">
    <source>
        <dbReference type="ARBA" id="ARBA00012452"/>
    </source>
</evidence>